<dbReference type="EMBL" id="JAWDJR010000009">
    <property type="protein sequence ID" value="KAK9969656.1"/>
    <property type="molecule type" value="Genomic_DNA"/>
</dbReference>
<comment type="caution">
    <text evidence="1">The sequence shown here is derived from an EMBL/GenBank/DDBJ whole genome shotgun (WGS) entry which is preliminary data.</text>
</comment>
<dbReference type="Proteomes" id="UP001479290">
    <property type="component" value="Unassembled WGS sequence"/>
</dbReference>
<reference evidence="1 2" key="1">
    <citation type="submission" date="2024-05" db="EMBL/GenBank/DDBJ databases">
        <title>A high-quality chromosomal-level genome assembly of Topmouth culter (Culter alburnus).</title>
        <authorList>
            <person name="Zhao H."/>
        </authorList>
    </citation>
    <scope>NUCLEOTIDE SEQUENCE [LARGE SCALE GENOMIC DNA]</scope>
    <source>
        <strain evidence="1">CATC2023</strain>
        <tissue evidence="1">Muscle</tissue>
    </source>
</reference>
<sequence length="61" mass="7081">AKLNSYRGDRLRRKVLTDLAEEDLKIKKRMLELMEDSARCNSNNMLQINTNTANIISTIQE</sequence>
<keyword evidence="2" id="KW-1185">Reference proteome</keyword>
<gene>
    <name evidence="1" type="ORF">ABG768_027813</name>
</gene>
<dbReference type="AlphaFoldDB" id="A0AAW2AAA6"/>
<organism evidence="1 2">
    <name type="scientific">Culter alburnus</name>
    <name type="common">Topmouth culter</name>
    <dbReference type="NCBI Taxonomy" id="194366"/>
    <lineage>
        <taxon>Eukaryota</taxon>
        <taxon>Metazoa</taxon>
        <taxon>Chordata</taxon>
        <taxon>Craniata</taxon>
        <taxon>Vertebrata</taxon>
        <taxon>Euteleostomi</taxon>
        <taxon>Actinopterygii</taxon>
        <taxon>Neopterygii</taxon>
        <taxon>Teleostei</taxon>
        <taxon>Ostariophysi</taxon>
        <taxon>Cypriniformes</taxon>
        <taxon>Xenocyprididae</taxon>
        <taxon>Xenocypridinae</taxon>
        <taxon>Culter</taxon>
    </lineage>
</organism>
<feature type="non-terminal residue" evidence="1">
    <location>
        <position position="61"/>
    </location>
</feature>
<accession>A0AAW2AAA6</accession>
<proteinExistence type="predicted"/>
<protein>
    <submittedName>
        <fullName evidence="1">Uncharacterized protein</fullName>
    </submittedName>
</protein>
<feature type="non-terminal residue" evidence="1">
    <location>
        <position position="1"/>
    </location>
</feature>
<name>A0AAW2AAA6_CULAL</name>
<evidence type="ECO:0000313" key="1">
    <source>
        <dbReference type="EMBL" id="KAK9969656.1"/>
    </source>
</evidence>
<evidence type="ECO:0000313" key="2">
    <source>
        <dbReference type="Proteomes" id="UP001479290"/>
    </source>
</evidence>